<protein>
    <submittedName>
        <fullName evidence="2">Uncharacterized protein</fullName>
    </submittedName>
</protein>
<feature type="region of interest" description="Disordered" evidence="1">
    <location>
        <begin position="1"/>
        <end position="70"/>
    </location>
</feature>
<proteinExistence type="predicted"/>
<dbReference type="AlphaFoldDB" id="A0AAV6LTF8"/>
<gene>
    <name evidence="2" type="ORF">SDJN03_29341</name>
</gene>
<evidence type="ECO:0000256" key="1">
    <source>
        <dbReference type="SAM" id="MobiDB-lite"/>
    </source>
</evidence>
<name>A0AAV6LTF8_9ROSI</name>
<sequence length="121" mass="13524">MDSNTTRRQEVDGWSSWVLANSEESPEGGCNHGARTINGLQLNGRQSSSFIFGDPPATDPRYSLAPTVNSATPTRNRRLTYTIETVCSSSPSQTATHCARRRNILQHRQHELLHIWNSSED</sequence>
<accession>A0AAV6LTF8</accession>
<dbReference type="EMBL" id="JAGKQH010000020">
    <property type="protein sequence ID" value="KAG6570426.1"/>
    <property type="molecule type" value="Genomic_DNA"/>
</dbReference>
<evidence type="ECO:0000313" key="3">
    <source>
        <dbReference type="Proteomes" id="UP000685013"/>
    </source>
</evidence>
<reference evidence="2 3" key="1">
    <citation type="journal article" date="2021" name="Hortic Res">
        <title>The domestication of Cucurbita argyrosperma as revealed by the genome of its wild relative.</title>
        <authorList>
            <person name="Barrera-Redondo J."/>
            <person name="Sanchez-de la Vega G."/>
            <person name="Aguirre-Liguori J.A."/>
            <person name="Castellanos-Morales G."/>
            <person name="Gutierrez-Guerrero Y.T."/>
            <person name="Aguirre-Dugua X."/>
            <person name="Aguirre-Planter E."/>
            <person name="Tenaillon M.I."/>
            <person name="Lira-Saade R."/>
            <person name="Eguiarte L.E."/>
        </authorList>
    </citation>
    <scope>NUCLEOTIDE SEQUENCE [LARGE SCALE GENOMIC DNA]</scope>
    <source>
        <strain evidence="2">JBR-2021</strain>
    </source>
</reference>
<organism evidence="2 3">
    <name type="scientific">Cucurbita argyrosperma subsp. sororia</name>
    <dbReference type="NCBI Taxonomy" id="37648"/>
    <lineage>
        <taxon>Eukaryota</taxon>
        <taxon>Viridiplantae</taxon>
        <taxon>Streptophyta</taxon>
        <taxon>Embryophyta</taxon>
        <taxon>Tracheophyta</taxon>
        <taxon>Spermatophyta</taxon>
        <taxon>Magnoliopsida</taxon>
        <taxon>eudicotyledons</taxon>
        <taxon>Gunneridae</taxon>
        <taxon>Pentapetalae</taxon>
        <taxon>rosids</taxon>
        <taxon>fabids</taxon>
        <taxon>Cucurbitales</taxon>
        <taxon>Cucurbitaceae</taxon>
        <taxon>Cucurbiteae</taxon>
        <taxon>Cucurbita</taxon>
    </lineage>
</organism>
<dbReference type="Proteomes" id="UP000685013">
    <property type="component" value="Chromosome 20"/>
</dbReference>
<evidence type="ECO:0000313" key="2">
    <source>
        <dbReference type="EMBL" id="KAG6570426.1"/>
    </source>
</evidence>
<feature type="non-terminal residue" evidence="2">
    <location>
        <position position="1"/>
    </location>
</feature>
<feature type="compositionally biased region" description="Basic and acidic residues" evidence="1">
    <location>
        <begin position="1"/>
        <end position="11"/>
    </location>
</feature>
<comment type="caution">
    <text evidence="2">The sequence shown here is derived from an EMBL/GenBank/DDBJ whole genome shotgun (WGS) entry which is preliminary data.</text>
</comment>
<keyword evidence="3" id="KW-1185">Reference proteome</keyword>
<feature type="compositionally biased region" description="Polar residues" evidence="1">
    <location>
        <begin position="38"/>
        <end position="50"/>
    </location>
</feature>